<evidence type="ECO:0000313" key="3">
    <source>
        <dbReference type="Proteomes" id="UP000440732"/>
    </source>
</evidence>
<gene>
    <name evidence="2" type="ORF">PF006_g9528</name>
</gene>
<feature type="region of interest" description="Disordered" evidence="1">
    <location>
        <begin position="216"/>
        <end position="265"/>
    </location>
</feature>
<comment type="caution">
    <text evidence="2">The sequence shown here is derived from an EMBL/GenBank/DDBJ whole genome shotgun (WGS) entry which is preliminary data.</text>
</comment>
<evidence type="ECO:0000256" key="1">
    <source>
        <dbReference type="SAM" id="MobiDB-lite"/>
    </source>
</evidence>
<feature type="region of interest" description="Disordered" evidence="1">
    <location>
        <begin position="148"/>
        <end position="189"/>
    </location>
</feature>
<dbReference type="Proteomes" id="UP000440732">
    <property type="component" value="Unassembled WGS sequence"/>
</dbReference>
<organism evidence="2 3">
    <name type="scientific">Phytophthora fragariae</name>
    <dbReference type="NCBI Taxonomy" id="53985"/>
    <lineage>
        <taxon>Eukaryota</taxon>
        <taxon>Sar</taxon>
        <taxon>Stramenopiles</taxon>
        <taxon>Oomycota</taxon>
        <taxon>Peronosporomycetes</taxon>
        <taxon>Peronosporales</taxon>
        <taxon>Peronosporaceae</taxon>
        <taxon>Phytophthora</taxon>
    </lineage>
</organism>
<sequence>MELRGALEAAPAPGVALSVAEAKDADVESAPSAEAKDADVESAPSVEAPDVDEDSAPSAEAKDADVEGSPSAEAPDADEDSAPSAKAPDADEDSAEAPDADEDSAPSPEAQGAPAEEAPEAAGPAISQPVTADLAAAEVSADMVTVVVEDTATEQPDPGRNVRKRRRAILEDVSAGEDGSSGEDVAAPGLLRMPPPCVVDGDANLMDAGADKCTYLNSDEDMSVEEDREDQESSDDGDEDDWDIGELTDEESDEGGDDLPESTGEDNGIWSRIHIKYLHSSAELQHFLCSLHVVDKETSVLLVEGFERFFTDHSHMGSVYQTLAFLVEAQEHMRAATGSGVAVVTGNTNAFLLQDRPLLRRWCRFLEIVPDAEEPDVYTLREEVENAVGISEDVARVQVRYEFSPPSSQDDTGVFQLQHVQRRSG</sequence>
<feature type="compositionally biased region" description="Acidic residues" evidence="1">
    <location>
        <begin position="90"/>
        <end position="104"/>
    </location>
</feature>
<dbReference type="PANTHER" id="PTHR28653">
    <property type="match status" value="1"/>
</dbReference>
<dbReference type="GO" id="GO:0097196">
    <property type="term" value="C:Shu complex"/>
    <property type="evidence" value="ECO:0007669"/>
    <property type="project" value="TreeGrafter"/>
</dbReference>
<dbReference type="EMBL" id="QXGA01000457">
    <property type="protein sequence ID" value="KAE9145644.1"/>
    <property type="molecule type" value="Genomic_DNA"/>
</dbReference>
<accession>A0A6A3U3C1</accession>
<dbReference type="GO" id="GO:0003697">
    <property type="term" value="F:single-stranded DNA binding"/>
    <property type="evidence" value="ECO:0007669"/>
    <property type="project" value="TreeGrafter"/>
</dbReference>
<evidence type="ECO:0000313" key="2">
    <source>
        <dbReference type="EMBL" id="KAE9145644.1"/>
    </source>
</evidence>
<feature type="region of interest" description="Disordered" evidence="1">
    <location>
        <begin position="21"/>
        <end position="130"/>
    </location>
</feature>
<dbReference type="AlphaFoldDB" id="A0A6A3U3C1"/>
<protein>
    <submittedName>
        <fullName evidence="2">Uncharacterized protein</fullName>
    </submittedName>
</protein>
<dbReference type="PANTHER" id="PTHR28653:SF1">
    <property type="entry name" value="ATPASE SWSAP1"/>
    <property type="match status" value="1"/>
</dbReference>
<feature type="compositionally biased region" description="Low complexity" evidence="1">
    <location>
        <begin position="105"/>
        <end position="125"/>
    </location>
</feature>
<dbReference type="GO" id="GO:0000724">
    <property type="term" value="P:double-strand break repair via homologous recombination"/>
    <property type="evidence" value="ECO:0007669"/>
    <property type="project" value="TreeGrafter"/>
</dbReference>
<feature type="compositionally biased region" description="Acidic residues" evidence="1">
    <location>
        <begin position="218"/>
        <end position="264"/>
    </location>
</feature>
<name>A0A6A3U3C1_9STRA</name>
<reference evidence="2 3" key="1">
    <citation type="submission" date="2018-08" db="EMBL/GenBank/DDBJ databases">
        <title>Genomic investigation of the strawberry pathogen Phytophthora fragariae indicates pathogenicity is determined by transcriptional variation in three key races.</title>
        <authorList>
            <person name="Adams T.M."/>
            <person name="Armitage A.D."/>
            <person name="Sobczyk M.K."/>
            <person name="Bates H.J."/>
            <person name="Dunwell J.M."/>
            <person name="Nellist C.F."/>
            <person name="Harrison R.J."/>
        </authorList>
    </citation>
    <scope>NUCLEOTIDE SEQUENCE [LARGE SCALE GENOMIC DNA]</scope>
    <source>
        <strain evidence="2 3">NOV-5</strain>
    </source>
</reference>
<proteinExistence type="predicted"/>